<dbReference type="InterPro" id="IPR002110">
    <property type="entry name" value="Ankyrin_rpt"/>
</dbReference>
<reference evidence="5 6" key="1">
    <citation type="submission" date="2023-08" db="EMBL/GenBank/DDBJ databases">
        <title>Black Yeasts Isolated from many extreme environments.</title>
        <authorList>
            <person name="Coleine C."/>
            <person name="Stajich J.E."/>
            <person name="Selbmann L."/>
        </authorList>
    </citation>
    <scope>NUCLEOTIDE SEQUENCE [LARGE SCALE GENOMIC DNA]</scope>
    <source>
        <strain evidence="5 6">CCFEE 5792</strain>
    </source>
</reference>
<protein>
    <submittedName>
        <fullName evidence="5">Uncharacterized protein</fullName>
    </submittedName>
</protein>
<evidence type="ECO:0000256" key="3">
    <source>
        <dbReference type="PROSITE-ProRule" id="PRU00023"/>
    </source>
</evidence>
<dbReference type="SUPFAM" id="SSF48403">
    <property type="entry name" value="Ankyrin repeat"/>
    <property type="match status" value="1"/>
</dbReference>
<feature type="repeat" description="ANK" evidence="3">
    <location>
        <begin position="164"/>
        <end position="196"/>
    </location>
</feature>
<dbReference type="RefSeq" id="XP_064712083.1">
    <property type="nucleotide sequence ID" value="XM_064844223.1"/>
</dbReference>
<evidence type="ECO:0000256" key="1">
    <source>
        <dbReference type="ARBA" id="ARBA00022737"/>
    </source>
</evidence>
<feature type="region of interest" description="Disordered" evidence="4">
    <location>
        <begin position="17"/>
        <end position="45"/>
    </location>
</feature>
<keyword evidence="1" id="KW-0677">Repeat</keyword>
<feature type="repeat" description="ANK" evidence="3">
    <location>
        <begin position="197"/>
        <end position="229"/>
    </location>
</feature>
<proteinExistence type="predicted"/>
<dbReference type="Pfam" id="PF00023">
    <property type="entry name" value="Ank"/>
    <property type="match status" value="2"/>
</dbReference>
<sequence>MGDTENSALRQLSFLLDGRASRPRGSNDRWRSMPFGQKTGRSVICPDSHETLRDDVSVDGSPRSIPTFEDADEEIIRPSLASRPGPHRPQPFKSFFKDYVSGPGTVRSKRPLFPGVTENTTTSSTRDKPSELDELFRSLFTEHAAVLGSIIDDKTKQKEKKIQSRWSSLHFAAQKGSSTLCRALLDSGADVNCREDDEWTPLIIAAQNGHEEACRTLIERKADINALAEDGRSALFQACQNGHLEVVKLLIAEGADIESTTRDEFTPLVVAAASYSLKDNQGCMEIVRALVAAGAKVNNIGSGKHSPLALACLNEKPELVHCLLENGADPNTDGLAGKTCLAVASHEASPEIVKALLKHGAKVNATEETNWTPLHLAAQFDKPNTLEVVEILVAARADLNAQVDRGATALFLSVQSKRTDVAEFLIRAGADPNLCTYTGMTPLFRAVADSNLRLVNMLLEHGARTNIVDARGMNIVHYAALQDNPALLRRVLDTEAERELQSTDDHKVRPIHLACQNDNEEIAMVFLEYGVKPN</sequence>
<comment type="caution">
    <text evidence="5">The sequence shown here is derived from an EMBL/GenBank/DDBJ whole genome shotgun (WGS) entry which is preliminary data.</text>
</comment>
<feature type="repeat" description="ANK" evidence="3">
    <location>
        <begin position="230"/>
        <end position="262"/>
    </location>
</feature>
<gene>
    <name evidence="5" type="ORF">LTR84_000593</name>
</gene>
<dbReference type="AlphaFoldDB" id="A0AAV9NSS7"/>
<feature type="repeat" description="ANK" evidence="3">
    <location>
        <begin position="405"/>
        <end position="437"/>
    </location>
</feature>
<evidence type="ECO:0000256" key="4">
    <source>
        <dbReference type="SAM" id="MobiDB-lite"/>
    </source>
</evidence>
<accession>A0AAV9NSS7</accession>
<dbReference type="SMART" id="SM00248">
    <property type="entry name" value="ANK"/>
    <property type="match status" value="11"/>
</dbReference>
<dbReference type="Pfam" id="PF12796">
    <property type="entry name" value="Ank_2"/>
    <property type="match status" value="3"/>
</dbReference>
<dbReference type="GeneID" id="89968815"/>
<organism evidence="5 6">
    <name type="scientific">Exophiala bonariae</name>
    <dbReference type="NCBI Taxonomy" id="1690606"/>
    <lineage>
        <taxon>Eukaryota</taxon>
        <taxon>Fungi</taxon>
        <taxon>Dikarya</taxon>
        <taxon>Ascomycota</taxon>
        <taxon>Pezizomycotina</taxon>
        <taxon>Eurotiomycetes</taxon>
        <taxon>Chaetothyriomycetidae</taxon>
        <taxon>Chaetothyriales</taxon>
        <taxon>Herpotrichiellaceae</taxon>
        <taxon>Exophiala</taxon>
    </lineage>
</organism>
<dbReference type="PANTHER" id="PTHR24173:SF74">
    <property type="entry name" value="ANKYRIN REPEAT DOMAIN-CONTAINING PROTEIN 16"/>
    <property type="match status" value="1"/>
</dbReference>
<keyword evidence="6" id="KW-1185">Reference proteome</keyword>
<dbReference type="EMBL" id="JAVRRD010000001">
    <property type="protein sequence ID" value="KAK5064759.1"/>
    <property type="molecule type" value="Genomic_DNA"/>
</dbReference>
<dbReference type="PANTHER" id="PTHR24173">
    <property type="entry name" value="ANKYRIN REPEAT CONTAINING"/>
    <property type="match status" value="1"/>
</dbReference>
<evidence type="ECO:0000256" key="2">
    <source>
        <dbReference type="ARBA" id="ARBA00023043"/>
    </source>
</evidence>
<name>A0AAV9NSS7_9EURO</name>
<feature type="repeat" description="ANK" evidence="3">
    <location>
        <begin position="369"/>
        <end position="404"/>
    </location>
</feature>
<feature type="repeat" description="ANK" evidence="3">
    <location>
        <begin position="336"/>
        <end position="368"/>
    </location>
</feature>
<dbReference type="PROSITE" id="PS50297">
    <property type="entry name" value="ANK_REP_REGION"/>
    <property type="match status" value="8"/>
</dbReference>
<dbReference type="InterPro" id="IPR036770">
    <property type="entry name" value="Ankyrin_rpt-contain_sf"/>
</dbReference>
<keyword evidence="2 3" id="KW-0040">ANK repeat</keyword>
<feature type="repeat" description="ANK" evidence="3">
    <location>
        <begin position="506"/>
        <end position="534"/>
    </location>
</feature>
<evidence type="ECO:0000313" key="6">
    <source>
        <dbReference type="Proteomes" id="UP001358417"/>
    </source>
</evidence>
<feature type="repeat" description="ANK" evidence="3">
    <location>
        <begin position="438"/>
        <end position="470"/>
    </location>
</feature>
<dbReference type="Proteomes" id="UP001358417">
    <property type="component" value="Unassembled WGS sequence"/>
</dbReference>
<feature type="repeat" description="ANK" evidence="3">
    <location>
        <begin position="303"/>
        <end position="335"/>
    </location>
</feature>
<evidence type="ECO:0000313" key="5">
    <source>
        <dbReference type="EMBL" id="KAK5064759.1"/>
    </source>
</evidence>
<dbReference type="PROSITE" id="PS50088">
    <property type="entry name" value="ANK_REPEAT"/>
    <property type="match status" value="9"/>
</dbReference>
<dbReference type="Gene3D" id="1.25.40.20">
    <property type="entry name" value="Ankyrin repeat-containing domain"/>
    <property type="match status" value="4"/>
</dbReference>
<dbReference type="PRINTS" id="PR01415">
    <property type="entry name" value="ANKYRIN"/>
</dbReference>